<reference evidence="3" key="1">
    <citation type="journal article" date="2016" name="Genome Announc.">
        <title>Complete genome sequence of Alkaliphilus metalliredigens strain QYMF, an alkaliphilic and metal-reducing bacterium isolated from borax-contaminated leachate ponds.</title>
        <authorList>
            <person name="Hwang C."/>
            <person name="Copeland A."/>
            <person name="Lucas S."/>
            <person name="Lapidus A."/>
            <person name="Barry K."/>
            <person name="Detter J.C."/>
            <person name="Glavina Del Rio T."/>
            <person name="Hammon N."/>
            <person name="Israni S."/>
            <person name="Dalin E."/>
            <person name="Tice H."/>
            <person name="Pitluck S."/>
            <person name="Chertkov O."/>
            <person name="Brettin T."/>
            <person name="Bruce D."/>
            <person name="Han C."/>
            <person name="Schmutz J."/>
            <person name="Larimer F."/>
            <person name="Land M.L."/>
            <person name="Hauser L."/>
            <person name="Kyrpides N."/>
            <person name="Mikhailova N."/>
            <person name="Ye Q."/>
            <person name="Zhou J."/>
            <person name="Richardson P."/>
            <person name="Fields M.W."/>
        </authorList>
    </citation>
    <scope>NUCLEOTIDE SEQUENCE [LARGE SCALE GENOMIC DNA]</scope>
    <source>
        <strain evidence="3">QYMF</strain>
    </source>
</reference>
<accession>A6TKG1</accession>
<dbReference type="KEGG" id="amt:Amet_0451"/>
<keyword evidence="1" id="KW-0812">Transmembrane</keyword>
<sequence length="132" mass="14869">MMMNWLKKFMIGRSGGDQLSIYLLALSLVLTVIGQLAGTSIVVTIGYIPLFVAISRVLSKDVQKRRMENYKFAIFISPIYAKLKKVESRIKGAKTHKHFKCANCKTMLRVPKGKGEILVTCPKCKTKCTRKT</sequence>
<keyword evidence="1" id="KW-0472">Membrane</keyword>
<protein>
    <submittedName>
        <fullName evidence="2">Zn-finger containing protein</fullName>
    </submittedName>
</protein>
<keyword evidence="3" id="KW-1185">Reference proteome</keyword>
<feature type="transmembrane region" description="Helical" evidence="1">
    <location>
        <begin position="41"/>
        <end position="58"/>
    </location>
</feature>
<evidence type="ECO:0000313" key="2">
    <source>
        <dbReference type="EMBL" id="ABR46679.1"/>
    </source>
</evidence>
<dbReference type="RefSeq" id="WP_011971587.1">
    <property type="nucleotide sequence ID" value="NC_009633.1"/>
</dbReference>
<keyword evidence="1" id="KW-1133">Transmembrane helix</keyword>
<gene>
    <name evidence="2" type="ordered locus">Amet_0451</name>
</gene>
<dbReference type="HOGENOM" id="CLU_133627_0_0_9"/>
<dbReference type="eggNOG" id="COG4416">
    <property type="taxonomic scope" value="Bacteria"/>
</dbReference>
<dbReference type="EMBL" id="CP000724">
    <property type="protein sequence ID" value="ABR46679.1"/>
    <property type="molecule type" value="Genomic_DNA"/>
</dbReference>
<evidence type="ECO:0000256" key="1">
    <source>
        <dbReference type="SAM" id="Phobius"/>
    </source>
</evidence>
<dbReference type="STRING" id="293826.Amet_0451"/>
<proteinExistence type="predicted"/>
<organism evidence="2 3">
    <name type="scientific">Alkaliphilus metalliredigens (strain QYMF)</name>
    <dbReference type="NCBI Taxonomy" id="293826"/>
    <lineage>
        <taxon>Bacteria</taxon>
        <taxon>Bacillati</taxon>
        <taxon>Bacillota</taxon>
        <taxon>Clostridia</taxon>
        <taxon>Peptostreptococcales</taxon>
        <taxon>Natronincolaceae</taxon>
        <taxon>Alkaliphilus</taxon>
    </lineage>
</organism>
<evidence type="ECO:0000313" key="3">
    <source>
        <dbReference type="Proteomes" id="UP000001572"/>
    </source>
</evidence>
<dbReference type="Proteomes" id="UP000001572">
    <property type="component" value="Chromosome"/>
</dbReference>
<dbReference type="AlphaFoldDB" id="A6TKG1"/>
<name>A6TKG1_ALKMQ</name>